<dbReference type="Gene3D" id="1.10.30.10">
    <property type="entry name" value="High mobility group box domain"/>
    <property type="match status" value="1"/>
</dbReference>
<dbReference type="AlphaFoldDB" id="A0A397SF02"/>
<dbReference type="CDD" id="cd00084">
    <property type="entry name" value="HMG-box_SF"/>
    <property type="match status" value="1"/>
</dbReference>
<proteinExistence type="predicted"/>
<dbReference type="EMBL" id="QKYT01000483">
    <property type="protein sequence ID" value="RIA84568.1"/>
    <property type="molecule type" value="Genomic_DNA"/>
</dbReference>
<reference evidence="3 4" key="1">
    <citation type="submission" date="2018-06" db="EMBL/GenBank/DDBJ databases">
        <title>Comparative genomics reveals the genomic features of Rhizophagus irregularis, R. cerebriforme, R. diaphanum and Gigaspora rosea, and their symbiotic lifestyle signature.</title>
        <authorList>
            <person name="Morin E."/>
            <person name="San Clemente H."/>
            <person name="Chen E.C.H."/>
            <person name="De La Providencia I."/>
            <person name="Hainaut M."/>
            <person name="Kuo A."/>
            <person name="Kohler A."/>
            <person name="Murat C."/>
            <person name="Tang N."/>
            <person name="Roy S."/>
            <person name="Loubradou J."/>
            <person name="Henrissat B."/>
            <person name="Grigoriev I.V."/>
            <person name="Corradi N."/>
            <person name="Roux C."/>
            <person name="Martin F.M."/>
        </authorList>
    </citation>
    <scope>NUCLEOTIDE SEQUENCE [LARGE SCALE GENOMIC DNA]</scope>
    <source>
        <strain evidence="3 4">DAOM 227022</strain>
    </source>
</reference>
<accession>A0A397SF02</accession>
<feature type="DNA-binding region" description="HMG box" evidence="1">
    <location>
        <begin position="37"/>
        <end position="105"/>
    </location>
</feature>
<gene>
    <name evidence="3" type="ORF">C1645_879838</name>
</gene>
<dbReference type="GO" id="GO:0003677">
    <property type="term" value="F:DNA binding"/>
    <property type="evidence" value="ECO:0007669"/>
    <property type="project" value="UniProtKB-UniRule"/>
</dbReference>
<evidence type="ECO:0000256" key="1">
    <source>
        <dbReference type="PROSITE-ProRule" id="PRU00267"/>
    </source>
</evidence>
<organism evidence="3 4">
    <name type="scientific">Glomus cerebriforme</name>
    <dbReference type="NCBI Taxonomy" id="658196"/>
    <lineage>
        <taxon>Eukaryota</taxon>
        <taxon>Fungi</taxon>
        <taxon>Fungi incertae sedis</taxon>
        <taxon>Mucoromycota</taxon>
        <taxon>Glomeromycotina</taxon>
        <taxon>Glomeromycetes</taxon>
        <taxon>Glomerales</taxon>
        <taxon>Glomeraceae</taxon>
        <taxon>Glomus</taxon>
    </lineage>
</organism>
<dbReference type="InterPro" id="IPR009071">
    <property type="entry name" value="HMG_box_dom"/>
</dbReference>
<keyword evidence="4" id="KW-1185">Reference proteome</keyword>
<dbReference type="PROSITE" id="PS50118">
    <property type="entry name" value="HMG_BOX_2"/>
    <property type="match status" value="1"/>
</dbReference>
<evidence type="ECO:0000313" key="4">
    <source>
        <dbReference type="Proteomes" id="UP000265703"/>
    </source>
</evidence>
<protein>
    <recommendedName>
        <fullName evidence="2">HMG box domain-containing protein</fullName>
    </recommendedName>
</protein>
<comment type="caution">
    <text evidence="3">The sequence shown here is derived from an EMBL/GenBank/DDBJ whole genome shotgun (WGS) entry which is preliminary data.</text>
</comment>
<dbReference type="InterPro" id="IPR036910">
    <property type="entry name" value="HMG_box_dom_sf"/>
</dbReference>
<dbReference type="SUPFAM" id="SSF47095">
    <property type="entry name" value="HMG-box"/>
    <property type="match status" value="1"/>
</dbReference>
<name>A0A397SF02_9GLOM</name>
<evidence type="ECO:0000259" key="2">
    <source>
        <dbReference type="PROSITE" id="PS50118"/>
    </source>
</evidence>
<dbReference type="GO" id="GO:0005634">
    <property type="term" value="C:nucleus"/>
    <property type="evidence" value="ECO:0007669"/>
    <property type="project" value="UniProtKB-UniRule"/>
</dbReference>
<keyword evidence="1" id="KW-0238">DNA-binding</keyword>
<evidence type="ECO:0000313" key="3">
    <source>
        <dbReference type="EMBL" id="RIA84568.1"/>
    </source>
</evidence>
<keyword evidence="1" id="KW-0539">Nucleus</keyword>
<feature type="domain" description="HMG box" evidence="2">
    <location>
        <begin position="37"/>
        <end position="105"/>
    </location>
</feature>
<dbReference type="Proteomes" id="UP000265703">
    <property type="component" value="Unassembled WGS sequence"/>
</dbReference>
<sequence length="246" mass="29376">MRLRHEAEFHSLSEQLNLEPEFIKNIMKYQREHAPRKKRKISAYNVFQRDWWENNKTYDRNLSTANIQKVCADDWKKLNEDDRQFYKEKANDISDNQQLNSIKYIENTKSRMTVLNKGISDIRKMFCSLQVICGQELILTVSNRNELGCNFFGANAGEEFYRITPKFKDFITPFRSLYNESNNYDDENNMEIDINKANSREVRNMVRKILKIKFEKNVKDYSNIKNENDRKKVLLALKDIEFVELG</sequence>
<dbReference type="OrthoDB" id="2309678at2759"/>
<dbReference type="Pfam" id="PF09011">
    <property type="entry name" value="HMG_box_2"/>
    <property type="match status" value="1"/>
</dbReference>